<feature type="domain" description="Methyltransferase" evidence="3">
    <location>
        <begin position="45"/>
        <end position="136"/>
    </location>
</feature>
<sequence>MSKIGRFDTDSAALTARIDAHARYAGGDMTGWALERLGAGPDDRVLDVGAGTGQQTLRLAPHVRSVLAVDASEESLRALAAEAPDNVRTRAGRFDDLAAAPCDGRFERIVSGYALYYVEDAERAIARLHDLLEPGGVLFFCGPSYENNGELRRFHWGLAGTEPPGPTPASTFMEETGPALCEARFAAVERFEFANEMRFDSADALVGYWSAYNLYDPALEDRFRAAAAEHFAGSDVFSTSKRVVGIRAAKAAA</sequence>
<keyword evidence="5" id="KW-1185">Reference proteome</keyword>
<dbReference type="InterPro" id="IPR029063">
    <property type="entry name" value="SAM-dependent_MTases_sf"/>
</dbReference>
<keyword evidence="2 4" id="KW-0808">Transferase</keyword>
<dbReference type="InterPro" id="IPR041698">
    <property type="entry name" value="Methyltransf_25"/>
</dbReference>
<evidence type="ECO:0000313" key="5">
    <source>
        <dbReference type="Proteomes" id="UP001162834"/>
    </source>
</evidence>
<accession>A0A9E6Y2A3</accession>
<evidence type="ECO:0000313" key="4">
    <source>
        <dbReference type="EMBL" id="UGS38704.1"/>
    </source>
</evidence>
<dbReference type="Proteomes" id="UP001162834">
    <property type="component" value="Chromosome"/>
</dbReference>
<dbReference type="Gene3D" id="3.40.50.150">
    <property type="entry name" value="Vaccinia Virus protein VP39"/>
    <property type="match status" value="1"/>
</dbReference>
<dbReference type="KEGG" id="sbae:DSM104329_05134"/>
<gene>
    <name evidence="4" type="ORF">DSM104329_05134</name>
</gene>
<dbReference type="EMBL" id="CP087164">
    <property type="protein sequence ID" value="UGS38704.1"/>
    <property type="molecule type" value="Genomic_DNA"/>
</dbReference>
<dbReference type="Pfam" id="PF13649">
    <property type="entry name" value="Methyltransf_25"/>
    <property type="match status" value="1"/>
</dbReference>
<dbReference type="GO" id="GO:0043770">
    <property type="term" value="F:demethylmenaquinone methyltransferase activity"/>
    <property type="evidence" value="ECO:0007669"/>
    <property type="project" value="UniProtKB-EC"/>
</dbReference>
<protein>
    <submittedName>
        <fullName evidence="4">2-methoxy-6-polyprenyl-1,4-benzoquinol methylase, mitochondrial</fullName>
        <ecNumber evidence="4">2.1.1.163</ecNumber>
    </submittedName>
</protein>
<organism evidence="4 5">
    <name type="scientific">Capillimicrobium parvum</name>
    <dbReference type="NCBI Taxonomy" id="2884022"/>
    <lineage>
        <taxon>Bacteria</taxon>
        <taxon>Bacillati</taxon>
        <taxon>Actinomycetota</taxon>
        <taxon>Thermoleophilia</taxon>
        <taxon>Solirubrobacterales</taxon>
        <taxon>Capillimicrobiaceae</taxon>
        <taxon>Capillimicrobium</taxon>
    </lineage>
</organism>
<keyword evidence="1 4" id="KW-0489">Methyltransferase</keyword>
<dbReference type="PANTHER" id="PTHR43861:SF1">
    <property type="entry name" value="TRANS-ACONITATE 2-METHYLTRANSFERASE"/>
    <property type="match status" value="1"/>
</dbReference>
<dbReference type="EC" id="2.1.1.163" evidence="4"/>
<reference evidence="4" key="1">
    <citation type="journal article" date="2022" name="Int. J. Syst. Evol. Microbiol.">
        <title>Pseudomonas aegrilactucae sp. nov. and Pseudomonas morbosilactucae sp. nov., pathogens causing bacterial rot of lettuce in Japan.</title>
        <authorList>
            <person name="Sawada H."/>
            <person name="Fujikawa T."/>
            <person name="Satou M."/>
        </authorList>
    </citation>
    <scope>NUCLEOTIDE SEQUENCE</scope>
    <source>
        <strain evidence="4">0166_1</strain>
    </source>
</reference>
<dbReference type="RefSeq" id="WP_259312721.1">
    <property type="nucleotide sequence ID" value="NZ_CP087164.1"/>
</dbReference>
<dbReference type="SUPFAM" id="SSF53335">
    <property type="entry name" value="S-adenosyl-L-methionine-dependent methyltransferases"/>
    <property type="match status" value="1"/>
</dbReference>
<proteinExistence type="predicted"/>
<dbReference type="PANTHER" id="PTHR43861">
    <property type="entry name" value="TRANS-ACONITATE 2-METHYLTRANSFERASE-RELATED"/>
    <property type="match status" value="1"/>
</dbReference>
<dbReference type="AlphaFoldDB" id="A0A9E6Y2A3"/>
<name>A0A9E6Y2A3_9ACTN</name>
<evidence type="ECO:0000256" key="2">
    <source>
        <dbReference type="ARBA" id="ARBA00022679"/>
    </source>
</evidence>
<dbReference type="GO" id="GO:0032259">
    <property type="term" value="P:methylation"/>
    <property type="evidence" value="ECO:0007669"/>
    <property type="project" value="UniProtKB-KW"/>
</dbReference>
<evidence type="ECO:0000259" key="3">
    <source>
        <dbReference type="Pfam" id="PF13649"/>
    </source>
</evidence>
<evidence type="ECO:0000256" key="1">
    <source>
        <dbReference type="ARBA" id="ARBA00022603"/>
    </source>
</evidence>
<dbReference type="CDD" id="cd02440">
    <property type="entry name" value="AdoMet_MTases"/>
    <property type="match status" value="1"/>
</dbReference>